<evidence type="ECO:0000256" key="5">
    <source>
        <dbReference type="ARBA" id="ARBA00023125"/>
    </source>
</evidence>
<dbReference type="AlphaFoldDB" id="A0AAD9W7Y5"/>
<dbReference type="SMART" id="SM00066">
    <property type="entry name" value="GAL4"/>
    <property type="match status" value="1"/>
</dbReference>
<sequence length="838" mass="92493">MEKSSSPKQETKRKHVTTACVACRESKVKCNGGTPACSSCLSKGKQCQYHAREDKRKLSFRVAVELLSTRVRQLSRFINDQGLDIPPMQPDDSKTLSGILQTLGLHDVQPGAIQDQADNESSTTQGAPPVRGLDQGTEISESSAASASNVPVIPAAECAAGSPLRTMQGLPELANAAGGIDGIMRTSTGWDWNTTAEPMPQGHVMHPGYVPMGPRPPGFPSSASTPGQQQSVSGGLGSSPTLDMDEATSPESVDELADQLSDRIGTLHIKPGGHIRFYGSTSNFNLLETPASDVTMNVHRTVRNDGTEHLDRLGINKTVPPEIENHLMNLYFTWQDPSFHVVDRKMFEEARVKWNGAEDTSYYSEALRNAICALGAAFDPRHHPTFVTFPRSLADFFADRAKALLEIELDSPCVATIQALTLLSAHDIGCGRDARGWLFSGMAMRLSFNLALHQDLKPYIVKGIVTVAEADLRRTVFWAAFVVEYVWSFYLGQPFRMSMKGVNLDKPGHKSRLTASGHWTPYAHANTPQSLTPMVDCVEDVCRQQVLLFEALAPLSDTLYGSATTSKSALQELSVKTFKLLSDWKTNLPAELCVDLDNREAVDLPHVLLLHMQFYQSLIYAHRPWMSRTQSQPQQAKGPDADQARKVCMDSASAIAQLLRLYEERWTLRRINIQAVAITFSAALLLVFATVSHYQREREDEILADLSACLRALDELAPSWDTARRARDFLIRLQRHWERQARSSSKALGRDDAASTRGSFISSRKRSRMSFRSTDEEWPVRLRGDTASSLGSEYLADSSEAVSGMDLDFDWMLRTSLEGMPGNWGNIFSVPPGPGLPP</sequence>
<comment type="caution">
    <text evidence="10">The sequence shown here is derived from an EMBL/GenBank/DDBJ whole genome shotgun (WGS) entry which is preliminary data.</text>
</comment>
<name>A0AAD9W7Y5_PHOAM</name>
<accession>A0AAD9W7Y5</accession>
<evidence type="ECO:0000256" key="6">
    <source>
        <dbReference type="ARBA" id="ARBA00023163"/>
    </source>
</evidence>
<dbReference type="GO" id="GO:0005634">
    <property type="term" value="C:nucleus"/>
    <property type="evidence" value="ECO:0007669"/>
    <property type="project" value="UniProtKB-SubCell"/>
</dbReference>
<dbReference type="SUPFAM" id="SSF57701">
    <property type="entry name" value="Zn2/Cys6 DNA-binding domain"/>
    <property type="match status" value="1"/>
</dbReference>
<comment type="subcellular location">
    <subcellularLocation>
        <location evidence="1">Nucleus</location>
    </subcellularLocation>
</comment>
<keyword evidence="7" id="KW-0539">Nucleus</keyword>
<feature type="region of interest" description="Disordered" evidence="8">
    <location>
        <begin position="116"/>
        <end position="148"/>
    </location>
</feature>
<evidence type="ECO:0000256" key="1">
    <source>
        <dbReference type="ARBA" id="ARBA00004123"/>
    </source>
</evidence>
<feature type="compositionally biased region" description="Acidic residues" evidence="8">
    <location>
        <begin position="243"/>
        <end position="255"/>
    </location>
</feature>
<dbReference type="PANTHER" id="PTHR31313">
    <property type="entry name" value="TY1 ENHANCER ACTIVATOR"/>
    <property type="match status" value="1"/>
</dbReference>
<dbReference type="CDD" id="cd00067">
    <property type="entry name" value="GAL4"/>
    <property type="match status" value="1"/>
</dbReference>
<dbReference type="EMBL" id="JAUJFL010000001">
    <property type="protein sequence ID" value="KAK2613128.1"/>
    <property type="molecule type" value="Genomic_DNA"/>
</dbReference>
<dbReference type="Proteomes" id="UP001265746">
    <property type="component" value="Unassembled WGS sequence"/>
</dbReference>
<dbReference type="GO" id="GO:0008270">
    <property type="term" value="F:zinc ion binding"/>
    <property type="evidence" value="ECO:0007669"/>
    <property type="project" value="InterPro"/>
</dbReference>
<dbReference type="InterPro" id="IPR036864">
    <property type="entry name" value="Zn2-C6_fun-type_DNA-bd_sf"/>
</dbReference>
<proteinExistence type="predicted"/>
<keyword evidence="11" id="KW-1185">Reference proteome</keyword>
<feature type="compositionally biased region" description="Low complexity" evidence="8">
    <location>
        <begin position="138"/>
        <end position="148"/>
    </location>
</feature>
<evidence type="ECO:0000256" key="7">
    <source>
        <dbReference type="ARBA" id="ARBA00023242"/>
    </source>
</evidence>
<dbReference type="InterPro" id="IPR001138">
    <property type="entry name" value="Zn2Cys6_DnaBD"/>
</dbReference>
<dbReference type="GO" id="GO:0006351">
    <property type="term" value="P:DNA-templated transcription"/>
    <property type="evidence" value="ECO:0007669"/>
    <property type="project" value="InterPro"/>
</dbReference>
<gene>
    <name evidence="10" type="ORF">N8I77_000057</name>
</gene>
<evidence type="ECO:0000313" key="11">
    <source>
        <dbReference type="Proteomes" id="UP001265746"/>
    </source>
</evidence>
<evidence type="ECO:0000313" key="10">
    <source>
        <dbReference type="EMBL" id="KAK2613128.1"/>
    </source>
</evidence>
<dbReference type="Gene3D" id="4.10.240.10">
    <property type="entry name" value="Zn(2)-C6 fungal-type DNA-binding domain"/>
    <property type="match status" value="1"/>
</dbReference>
<keyword evidence="2" id="KW-0479">Metal-binding</keyword>
<evidence type="ECO:0000256" key="2">
    <source>
        <dbReference type="ARBA" id="ARBA00022723"/>
    </source>
</evidence>
<dbReference type="Pfam" id="PF00172">
    <property type="entry name" value="Zn_clus"/>
    <property type="match status" value="1"/>
</dbReference>
<dbReference type="Pfam" id="PF04082">
    <property type="entry name" value="Fungal_trans"/>
    <property type="match status" value="1"/>
</dbReference>
<dbReference type="PANTHER" id="PTHR31313:SF77">
    <property type="entry name" value="ZN(II)2CYS6 TRANSCRIPTION FACTOR (EUROFUNG)"/>
    <property type="match status" value="1"/>
</dbReference>
<dbReference type="GO" id="GO:0003677">
    <property type="term" value="F:DNA binding"/>
    <property type="evidence" value="ECO:0007669"/>
    <property type="project" value="UniProtKB-KW"/>
</dbReference>
<evidence type="ECO:0000256" key="8">
    <source>
        <dbReference type="SAM" id="MobiDB-lite"/>
    </source>
</evidence>
<feature type="region of interest" description="Disordered" evidence="8">
    <location>
        <begin position="212"/>
        <end position="255"/>
    </location>
</feature>
<dbReference type="InterPro" id="IPR051615">
    <property type="entry name" value="Transcr_Regulatory_Elem"/>
</dbReference>
<organism evidence="10 11">
    <name type="scientific">Phomopsis amygdali</name>
    <name type="common">Fusicoccum amygdali</name>
    <dbReference type="NCBI Taxonomy" id="1214568"/>
    <lineage>
        <taxon>Eukaryota</taxon>
        <taxon>Fungi</taxon>
        <taxon>Dikarya</taxon>
        <taxon>Ascomycota</taxon>
        <taxon>Pezizomycotina</taxon>
        <taxon>Sordariomycetes</taxon>
        <taxon>Sordariomycetidae</taxon>
        <taxon>Diaporthales</taxon>
        <taxon>Diaporthaceae</taxon>
        <taxon>Diaporthe</taxon>
    </lineage>
</organism>
<feature type="domain" description="Zn(2)-C6 fungal-type" evidence="9">
    <location>
        <begin position="19"/>
        <end position="49"/>
    </location>
</feature>
<keyword evidence="5" id="KW-0238">DNA-binding</keyword>
<dbReference type="InterPro" id="IPR007219">
    <property type="entry name" value="XnlR_reg_dom"/>
</dbReference>
<keyword evidence="3" id="KW-0862">Zinc</keyword>
<dbReference type="PROSITE" id="PS00463">
    <property type="entry name" value="ZN2_CY6_FUNGAL_1"/>
    <property type="match status" value="1"/>
</dbReference>
<dbReference type="GO" id="GO:0000981">
    <property type="term" value="F:DNA-binding transcription factor activity, RNA polymerase II-specific"/>
    <property type="evidence" value="ECO:0007669"/>
    <property type="project" value="InterPro"/>
</dbReference>
<keyword evidence="6" id="KW-0804">Transcription</keyword>
<dbReference type="CDD" id="cd12148">
    <property type="entry name" value="fungal_TF_MHR"/>
    <property type="match status" value="1"/>
</dbReference>
<reference evidence="10" key="1">
    <citation type="submission" date="2023-06" db="EMBL/GenBank/DDBJ databases">
        <authorList>
            <person name="Noh H."/>
        </authorList>
    </citation>
    <scope>NUCLEOTIDE SEQUENCE</scope>
    <source>
        <strain evidence="10">DUCC20226</strain>
    </source>
</reference>
<evidence type="ECO:0000256" key="4">
    <source>
        <dbReference type="ARBA" id="ARBA00023015"/>
    </source>
</evidence>
<evidence type="ECO:0000256" key="3">
    <source>
        <dbReference type="ARBA" id="ARBA00022833"/>
    </source>
</evidence>
<protein>
    <recommendedName>
        <fullName evidence="9">Zn(2)-C6 fungal-type domain-containing protein</fullName>
    </recommendedName>
</protein>
<keyword evidence="4" id="KW-0805">Transcription regulation</keyword>
<evidence type="ECO:0000259" key="9">
    <source>
        <dbReference type="PROSITE" id="PS50048"/>
    </source>
</evidence>
<dbReference type="PROSITE" id="PS50048">
    <property type="entry name" value="ZN2_CY6_FUNGAL_2"/>
    <property type="match status" value="1"/>
</dbReference>